<keyword evidence="1" id="KW-1133">Transmembrane helix</keyword>
<dbReference type="Proteomes" id="UP001174909">
    <property type="component" value="Unassembled WGS sequence"/>
</dbReference>
<evidence type="ECO:0000256" key="1">
    <source>
        <dbReference type="SAM" id="Phobius"/>
    </source>
</evidence>
<evidence type="ECO:0000313" key="3">
    <source>
        <dbReference type="Proteomes" id="UP001174909"/>
    </source>
</evidence>
<name>A0AA35SY76_GEOBA</name>
<keyword evidence="3" id="KW-1185">Reference proteome</keyword>
<keyword evidence="1" id="KW-0472">Membrane</keyword>
<feature type="transmembrane region" description="Helical" evidence="1">
    <location>
        <begin position="21"/>
        <end position="39"/>
    </location>
</feature>
<accession>A0AA35SY76</accession>
<dbReference type="AlphaFoldDB" id="A0AA35SY76"/>
<gene>
    <name evidence="2" type="ORF">GBAR_LOCUS21157</name>
</gene>
<comment type="caution">
    <text evidence="2">The sequence shown here is derived from an EMBL/GenBank/DDBJ whole genome shotgun (WGS) entry which is preliminary data.</text>
</comment>
<evidence type="ECO:0000313" key="2">
    <source>
        <dbReference type="EMBL" id="CAI8037874.1"/>
    </source>
</evidence>
<dbReference type="EMBL" id="CASHTH010002965">
    <property type="protein sequence ID" value="CAI8037874.1"/>
    <property type="molecule type" value="Genomic_DNA"/>
</dbReference>
<proteinExistence type="predicted"/>
<keyword evidence="1" id="KW-0812">Transmembrane</keyword>
<reference evidence="2" key="1">
    <citation type="submission" date="2023-03" db="EMBL/GenBank/DDBJ databases">
        <authorList>
            <person name="Steffen K."/>
            <person name="Cardenas P."/>
        </authorList>
    </citation>
    <scope>NUCLEOTIDE SEQUENCE</scope>
</reference>
<organism evidence="2 3">
    <name type="scientific">Geodia barretti</name>
    <name type="common">Barrett's horny sponge</name>
    <dbReference type="NCBI Taxonomy" id="519541"/>
    <lineage>
        <taxon>Eukaryota</taxon>
        <taxon>Metazoa</taxon>
        <taxon>Porifera</taxon>
        <taxon>Demospongiae</taxon>
        <taxon>Heteroscleromorpha</taxon>
        <taxon>Tetractinellida</taxon>
        <taxon>Astrophorina</taxon>
        <taxon>Geodiidae</taxon>
        <taxon>Geodia</taxon>
    </lineage>
</organism>
<protein>
    <submittedName>
        <fullName evidence="2">Uncharacterized protein</fullName>
    </submittedName>
</protein>
<sequence>MAEGLQQETFSQRTWKVMKKCYFLNVCILVPYGNIQFSIDYLTWFPTKMSAKLICKRVH</sequence>